<organism evidence="6">
    <name type="scientific">Davidia involucrata</name>
    <name type="common">Dove tree</name>
    <dbReference type="NCBI Taxonomy" id="16924"/>
    <lineage>
        <taxon>Eukaryota</taxon>
        <taxon>Viridiplantae</taxon>
        <taxon>Streptophyta</taxon>
        <taxon>Embryophyta</taxon>
        <taxon>Tracheophyta</taxon>
        <taxon>Spermatophyta</taxon>
        <taxon>Magnoliopsida</taxon>
        <taxon>eudicotyledons</taxon>
        <taxon>Gunneridae</taxon>
        <taxon>Pentapetalae</taxon>
        <taxon>asterids</taxon>
        <taxon>Cornales</taxon>
        <taxon>Nyssaceae</taxon>
        <taxon>Davidia</taxon>
    </lineage>
</organism>
<dbReference type="EMBL" id="GHES01004581">
    <property type="protein sequence ID" value="MPA35140.1"/>
    <property type="molecule type" value="Transcribed_RNA"/>
</dbReference>
<feature type="compositionally biased region" description="Basic and acidic residues" evidence="5">
    <location>
        <begin position="63"/>
        <end position="75"/>
    </location>
</feature>
<protein>
    <recommendedName>
        <fullName evidence="7">Myeloid leukemia factor 1</fullName>
    </recommendedName>
</protein>
<evidence type="ECO:0008006" key="7">
    <source>
        <dbReference type="Google" id="ProtNLM"/>
    </source>
</evidence>
<evidence type="ECO:0000256" key="4">
    <source>
        <dbReference type="ARBA" id="ARBA00022553"/>
    </source>
</evidence>
<sequence>MMSSIFGGRDPFDDPFFKRPFGSMSGSSMFGSSSPFGDSTQISRSKGPVIEELHTDDDEEEGDAKGAGEKKDKGQKNTGSNKDPFVEHPDDQADEREGKDAPYKTDYNKLEGMQPETRSASFRKVTYGGINGAYYTATKTRMTGNDGLVLEESRQADRTTGQAAHRISRGIHDKGHSVTRKLNSDGKVDTMQMLHNLSEDELAGFELAWKGNDGGHFPGWNDEFNFHGTAGDRNWGGWALPFREFTGRAGGMRPDNESKTCSSGGRPKKVVTINIE</sequence>
<proteinExistence type="inferred from homology"/>
<comment type="similarity">
    <text evidence="2">Belongs to the MLF family.</text>
</comment>
<dbReference type="Pfam" id="PF10248">
    <property type="entry name" value="Mlf1IP"/>
    <property type="match status" value="1"/>
</dbReference>
<dbReference type="GO" id="GO:0005737">
    <property type="term" value="C:cytoplasm"/>
    <property type="evidence" value="ECO:0007669"/>
    <property type="project" value="UniProtKB-SubCell"/>
</dbReference>
<comment type="subcellular location">
    <subcellularLocation>
        <location evidence="1">Cytoplasm</location>
    </subcellularLocation>
</comment>
<evidence type="ECO:0000256" key="2">
    <source>
        <dbReference type="ARBA" id="ARBA00008332"/>
    </source>
</evidence>
<dbReference type="PANTHER" id="PTHR13105">
    <property type="entry name" value="MYELOID LEUKEMIA FACTOR"/>
    <property type="match status" value="1"/>
</dbReference>
<evidence type="ECO:0000256" key="3">
    <source>
        <dbReference type="ARBA" id="ARBA00022490"/>
    </source>
</evidence>
<reference evidence="6" key="1">
    <citation type="submission" date="2019-08" db="EMBL/GenBank/DDBJ databases">
        <title>Reference gene set and small RNA set construction with multiple tissues from Davidia involucrata Baill.</title>
        <authorList>
            <person name="Yang H."/>
            <person name="Zhou C."/>
            <person name="Li G."/>
            <person name="Wang J."/>
            <person name="Gao P."/>
            <person name="Wang M."/>
            <person name="Wang R."/>
            <person name="Zhao Y."/>
        </authorList>
    </citation>
    <scope>NUCLEOTIDE SEQUENCE</scope>
    <source>
        <tissue evidence="6">Mixed with DoveR01_LX</tissue>
    </source>
</reference>
<feature type="region of interest" description="Disordered" evidence="5">
    <location>
        <begin position="249"/>
        <end position="276"/>
    </location>
</feature>
<evidence type="ECO:0000313" key="6">
    <source>
        <dbReference type="EMBL" id="MPA35140.1"/>
    </source>
</evidence>
<dbReference type="InterPro" id="IPR019376">
    <property type="entry name" value="Myeloid_leukemia_factor"/>
</dbReference>
<keyword evidence="4" id="KW-0597">Phosphoprotein</keyword>
<feature type="compositionally biased region" description="Low complexity" evidence="5">
    <location>
        <begin position="18"/>
        <end position="37"/>
    </location>
</feature>
<keyword evidence="3" id="KW-0963">Cytoplasm</keyword>
<evidence type="ECO:0000256" key="1">
    <source>
        <dbReference type="ARBA" id="ARBA00004496"/>
    </source>
</evidence>
<feature type="region of interest" description="Disordered" evidence="5">
    <location>
        <begin position="1"/>
        <end position="107"/>
    </location>
</feature>
<accession>A0A5B6YTH3</accession>
<dbReference type="AlphaFoldDB" id="A0A5B6YTH3"/>
<gene>
    <name evidence="6" type="ORF">Din_004581</name>
</gene>
<feature type="compositionally biased region" description="Basic and acidic residues" evidence="5">
    <location>
        <begin position="84"/>
        <end position="107"/>
    </location>
</feature>
<name>A0A5B6YTH3_DAVIN</name>
<evidence type="ECO:0000256" key="5">
    <source>
        <dbReference type="SAM" id="MobiDB-lite"/>
    </source>
</evidence>